<dbReference type="GO" id="GO:0000281">
    <property type="term" value="P:mitotic cytokinesis"/>
    <property type="evidence" value="ECO:0007669"/>
    <property type="project" value="InterPro"/>
</dbReference>
<feature type="compositionally biased region" description="Low complexity" evidence="1">
    <location>
        <begin position="151"/>
        <end position="162"/>
    </location>
</feature>
<dbReference type="Pfam" id="PF16006">
    <property type="entry name" value="NUSAP"/>
    <property type="match status" value="1"/>
</dbReference>
<dbReference type="AlphaFoldDB" id="A0AAJ7L7H0"/>
<dbReference type="InterPro" id="IPR026756">
    <property type="entry name" value="NuSAP"/>
</dbReference>
<dbReference type="KEGG" id="goe:100907683"/>
<feature type="compositionally biased region" description="Basic and acidic residues" evidence="1">
    <location>
        <begin position="307"/>
        <end position="318"/>
    </location>
</feature>
<feature type="compositionally biased region" description="Basic residues" evidence="1">
    <location>
        <begin position="85"/>
        <end position="95"/>
    </location>
</feature>
<accession>A0AAJ7L7H0</accession>
<proteinExistence type="predicted"/>
<feature type="region of interest" description="Disordered" evidence="1">
    <location>
        <begin position="75"/>
        <end position="361"/>
    </location>
</feature>
<feature type="region of interest" description="Disordered" evidence="1">
    <location>
        <begin position="384"/>
        <end position="423"/>
    </location>
</feature>
<protein>
    <submittedName>
        <fullName evidence="3">Serine/arginine repetitive matrix protein 2</fullName>
    </submittedName>
</protein>
<sequence length="455" mass="49669">MDDSELFNLTVVELRSLCNDKGLETSRLRKKQIVELLLENGVSEIPADLKNRGTPRKSPMTTRKSLLTPQKNLLEQSSNIPRTATPRRTRYQRRTRAMELREAENSDKENDGDESEVTKAAGKAIQIADGAHENSPVKESPGLLDQPPDVGNNSHGGSASSSPERALGNGTEKGSETEKVLEGSAKTPEDDGDAPMETPEAKDDVEDAPTGEAIVSKESGDAVSNSSFTTAMSSANSTFDVEKEDDKETATPRKSRKRWSTSITEDFNFARRSNSSAEPTQDGDDPPSSPGDPSPEREAESGSPVDDAPRDGSPERPHLTRRQTFTVETPASKSTPGVSKTSKPGFKASKTPNFKKIHERNQAKFENIADYSARKRERMRALVSSTKDIRSAAAASREATRTPKTPLRSVKAISQSETPASERKILSNKVRSNRRFELLMKARGLPMNAEAPEHA</sequence>
<feature type="compositionally biased region" description="Basic and acidic residues" evidence="1">
    <location>
        <begin position="240"/>
        <end position="251"/>
    </location>
</feature>
<dbReference type="GO" id="GO:0005819">
    <property type="term" value="C:spindle"/>
    <property type="evidence" value="ECO:0007669"/>
    <property type="project" value="InterPro"/>
</dbReference>
<feature type="compositionally biased region" description="Polar residues" evidence="1">
    <location>
        <begin position="260"/>
        <end position="279"/>
    </location>
</feature>
<dbReference type="GO" id="GO:0005874">
    <property type="term" value="C:microtubule"/>
    <property type="evidence" value="ECO:0007669"/>
    <property type="project" value="InterPro"/>
</dbReference>
<organism evidence="2 3">
    <name type="scientific">Galendromus occidentalis</name>
    <name type="common">western predatory mite</name>
    <dbReference type="NCBI Taxonomy" id="34638"/>
    <lineage>
        <taxon>Eukaryota</taxon>
        <taxon>Metazoa</taxon>
        <taxon>Ecdysozoa</taxon>
        <taxon>Arthropoda</taxon>
        <taxon>Chelicerata</taxon>
        <taxon>Arachnida</taxon>
        <taxon>Acari</taxon>
        <taxon>Parasitiformes</taxon>
        <taxon>Mesostigmata</taxon>
        <taxon>Gamasina</taxon>
        <taxon>Phytoseioidea</taxon>
        <taxon>Phytoseiidae</taxon>
        <taxon>Typhlodrominae</taxon>
        <taxon>Galendromus</taxon>
    </lineage>
</organism>
<dbReference type="Proteomes" id="UP000694867">
    <property type="component" value="Unplaced"/>
</dbReference>
<reference evidence="3" key="1">
    <citation type="submission" date="2025-08" db="UniProtKB">
        <authorList>
            <consortium name="RefSeq"/>
        </authorList>
    </citation>
    <scope>IDENTIFICATION</scope>
</reference>
<feature type="compositionally biased region" description="Polar residues" evidence="1">
    <location>
        <begin position="222"/>
        <end position="239"/>
    </location>
</feature>
<evidence type="ECO:0000313" key="3">
    <source>
        <dbReference type="RefSeq" id="XP_018496433.1"/>
    </source>
</evidence>
<evidence type="ECO:0000256" key="1">
    <source>
        <dbReference type="SAM" id="MobiDB-lite"/>
    </source>
</evidence>
<dbReference type="GeneID" id="100907683"/>
<dbReference type="GO" id="GO:0040001">
    <property type="term" value="P:establishment of mitotic spindle localization"/>
    <property type="evidence" value="ECO:0007669"/>
    <property type="project" value="InterPro"/>
</dbReference>
<evidence type="ECO:0000313" key="2">
    <source>
        <dbReference type="Proteomes" id="UP000694867"/>
    </source>
</evidence>
<gene>
    <name evidence="3" type="primary">LOC100907683</name>
</gene>
<dbReference type="RefSeq" id="XP_018496433.1">
    <property type="nucleotide sequence ID" value="XM_018640917.1"/>
</dbReference>
<feature type="compositionally biased region" description="Basic and acidic residues" evidence="1">
    <location>
        <begin position="96"/>
        <end position="109"/>
    </location>
</feature>
<feature type="compositionally biased region" description="Polar residues" evidence="1">
    <location>
        <begin position="322"/>
        <end position="342"/>
    </location>
</feature>
<name>A0AAJ7L7H0_9ACAR</name>
<keyword evidence="2" id="KW-1185">Reference proteome</keyword>